<evidence type="ECO:0000313" key="4">
    <source>
        <dbReference type="Proteomes" id="UP000887159"/>
    </source>
</evidence>
<evidence type="ECO:0000313" key="3">
    <source>
        <dbReference type="EMBL" id="GFY31970.1"/>
    </source>
</evidence>
<feature type="domain" description="CCHC-type" evidence="2">
    <location>
        <begin position="396"/>
        <end position="414"/>
    </location>
</feature>
<dbReference type="SMART" id="SM00343">
    <property type="entry name" value="ZnF_C2HC"/>
    <property type="match status" value="3"/>
</dbReference>
<organism evidence="3 4">
    <name type="scientific">Trichonephila clavipes</name>
    <name type="common">Golden silk orbweaver</name>
    <name type="synonym">Nephila clavipes</name>
    <dbReference type="NCBI Taxonomy" id="2585209"/>
    <lineage>
        <taxon>Eukaryota</taxon>
        <taxon>Metazoa</taxon>
        <taxon>Ecdysozoa</taxon>
        <taxon>Arthropoda</taxon>
        <taxon>Chelicerata</taxon>
        <taxon>Arachnida</taxon>
        <taxon>Araneae</taxon>
        <taxon>Araneomorphae</taxon>
        <taxon>Entelegynae</taxon>
        <taxon>Araneoidea</taxon>
        <taxon>Nephilidae</taxon>
        <taxon>Trichonephila</taxon>
    </lineage>
</organism>
<dbReference type="Proteomes" id="UP000887159">
    <property type="component" value="Unassembled WGS sequence"/>
</dbReference>
<comment type="caution">
    <text evidence="3">The sequence shown here is derived from an EMBL/GenBank/DDBJ whole genome shotgun (WGS) entry which is preliminary data.</text>
</comment>
<evidence type="ECO:0000256" key="1">
    <source>
        <dbReference type="SAM" id="MobiDB-lite"/>
    </source>
</evidence>
<reference evidence="3" key="1">
    <citation type="submission" date="2020-08" db="EMBL/GenBank/DDBJ databases">
        <title>Multicomponent nature underlies the extraordinary mechanical properties of spider dragline silk.</title>
        <authorList>
            <person name="Kono N."/>
            <person name="Nakamura H."/>
            <person name="Mori M."/>
            <person name="Yoshida Y."/>
            <person name="Ohtoshi R."/>
            <person name="Malay A.D."/>
            <person name="Moran D.A.P."/>
            <person name="Tomita M."/>
            <person name="Numata K."/>
            <person name="Arakawa K."/>
        </authorList>
    </citation>
    <scope>NUCLEOTIDE SEQUENCE</scope>
</reference>
<feature type="compositionally biased region" description="Low complexity" evidence="1">
    <location>
        <begin position="176"/>
        <end position="194"/>
    </location>
</feature>
<sequence length="558" mass="63239">MTTLEMEKLTTELTCKTTTLMKQHGTENLTEPIPAGTAMDQSLPPSRPGTPQPSICKRKKECVELIDSYTSSIEFIKASLRHLQGKKPTDCQNNCHLDHIHNEHEQRLSDYTRLLDLTSKIRLLKGRKRKLVSFPPTRKISKNTKTSENPVTNFCIDLTNRFEGLETQEPIATPVAETSTDNASATSSNKNTTTVVPENERKLPPPVFLKITEDYRVHLKTVTNFMPKLRNKMSGEYIKLCCDSHEQFDSLNNFLENKTDFEFYSITPKHLRPIKVVIKGLPKNSKTTDIHQDLLDLGFTVERVSQLTGRITNEPLPVFLITLPRNIDNAKIFKVDKIANMTVTVEGYESKGITQCYKCQKFNHTASNCHIKPRCLKCGEAHQTAQCPIQKVENMFCINCKTYGHMANYSKCPLFPKPRKGKFEKPNYSSIVESIVRPNLTFAQAAKQSRITTQATVPQQMAPRNVQFPATTLTQAQTAQRQIHPQPQPINTNNDCLNLITQTLNQTIQALSLLVQQIGVMTTAQNTPNPATIKKSREELKREMYALVEAQLDKHFNE</sequence>
<dbReference type="AlphaFoldDB" id="A0A8X6WBU0"/>
<dbReference type="GO" id="GO:0003676">
    <property type="term" value="F:nucleic acid binding"/>
    <property type="evidence" value="ECO:0007669"/>
    <property type="project" value="InterPro"/>
</dbReference>
<dbReference type="InterPro" id="IPR001878">
    <property type="entry name" value="Znf_CCHC"/>
</dbReference>
<dbReference type="EMBL" id="BMAU01021401">
    <property type="protein sequence ID" value="GFY31970.1"/>
    <property type="molecule type" value="Genomic_DNA"/>
</dbReference>
<accession>A0A8X6WBU0</accession>
<proteinExistence type="predicted"/>
<feature type="domain" description="CCHC-type" evidence="2">
    <location>
        <begin position="355"/>
        <end position="371"/>
    </location>
</feature>
<protein>
    <submittedName>
        <fullName evidence="3">Nucleic-acid-binding protein from transposon X-element</fullName>
    </submittedName>
</protein>
<feature type="region of interest" description="Disordered" evidence="1">
    <location>
        <begin position="176"/>
        <end position="199"/>
    </location>
</feature>
<gene>
    <name evidence="3" type="primary">ORF1</name>
    <name evidence="3" type="ORF">TNCV_2621071</name>
</gene>
<name>A0A8X6WBU0_TRICX</name>
<feature type="domain" description="CCHC-type" evidence="2">
    <location>
        <begin position="374"/>
        <end position="389"/>
    </location>
</feature>
<evidence type="ECO:0000259" key="2">
    <source>
        <dbReference type="SMART" id="SM00343"/>
    </source>
</evidence>
<feature type="region of interest" description="Disordered" evidence="1">
    <location>
        <begin position="23"/>
        <end position="55"/>
    </location>
</feature>
<dbReference type="InterPro" id="IPR006579">
    <property type="entry name" value="Pre_C2HC_dom"/>
</dbReference>
<keyword evidence="4" id="KW-1185">Reference proteome</keyword>
<dbReference type="Pfam" id="PF07530">
    <property type="entry name" value="PRE_C2HC"/>
    <property type="match status" value="1"/>
</dbReference>
<dbReference type="GO" id="GO:0008270">
    <property type="term" value="F:zinc ion binding"/>
    <property type="evidence" value="ECO:0007669"/>
    <property type="project" value="InterPro"/>
</dbReference>